<organism evidence="4 5">
    <name type="scientific">Sulfuracidifex metallicus DSM 6482 = JCM 9184</name>
    <dbReference type="NCBI Taxonomy" id="523847"/>
    <lineage>
        <taxon>Archaea</taxon>
        <taxon>Thermoproteota</taxon>
        <taxon>Thermoprotei</taxon>
        <taxon>Sulfolobales</taxon>
        <taxon>Sulfolobaceae</taxon>
        <taxon>Sulfuracidifex</taxon>
    </lineage>
</organism>
<dbReference type="InterPro" id="IPR036059">
    <property type="entry name" value="TldD/PmbA_sf"/>
</dbReference>
<name>A0A6A9QLT3_SULME</name>
<dbReference type="Pfam" id="PF19289">
    <property type="entry name" value="PmbA_TldD_3rd"/>
    <property type="match status" value="1"/>
</dbReference>
<dbReference type="SUPFAM" id="SSF111283">
    <property type="entry name" value="Putative modulator of DNA gyrase, PmbA/TldD"/>
    <property type="match status" value="1"/>
</dbReference>
<dbReference type="InterPro" id="IPR045569">
    <property type="entry name" value="Metalloprtase-TldD/E_C"/>
</dbReference>
<evidence type="ECO:0000313" key="4">
    <source>
        <dbReference type="EMBL" id="MUN28205.1"/>
    </source>
</evidence>
<feature type="domain" description="Metalloprotease TldD/E C-terminal" evidence="2">
    <location>
        <begin position="214"/>
        <end position="419"/>
    </location>
</feature>
<evidence type="ECO:0000259" key="1">
    <source>
        <dbReference type="Pfam" id="PF01523"/>
    </source>
</evidence>
<keyword evidence="5" id="KW-1185">Reference proteome</keyword>
<dbReference type="InterPro" id="IPR047657">
    <property type="entry name" value="PmbA"/>
</dbReference>
<comment type="caution">
    <text evidence="4">The sequence shown here is derived from an EMBL/GenBank/DDBJ whole genome shotgun (WGS) entry which is preliminary data.</text>
</comment>
<dbReference type="Pfam" id="PF19290">
    <property type="entry name" value="PmbA_TldD_2nd"/>
    <property type="match status" value="1"/>
</dbReference>
<dbReference type="PANTHER" id="PTHR43421">
    <property type="entry name" value="METALLOPROTEASE PMBA"/>
    <property type="match status" value="1"/>
</dbReference>
<dbReference type="GO" id="GO:0005829">
    <property type="term" value="C:cytosol"/>
    <property type="evidence" value="ECO:0007669"/>
    <property type="project" value="TreeGrafter"/>
</dbReference>
<dbReference type="GO" id="GO:0008237">
    <property type="term" value="F:metallopeptidase activity"/>
    <property type="evidence" value="ECO:0007669"/>
    <property type="project" value="InterPro"/>
</dbReference>
<dbReference type="EMBL" id="WGGD01000005">
    <property type="protein sequence ID" value="MUN28205.1"/>
    <property type="molecule type" value="Genomic_DNA"/>
</dbReference>
<dbReference type="RefSeq" id="WP_054838207.1">
    <property type="nucleotide sequence ID" value="NZ_BBBY01000006.1"/>
</dbReference>
<dbReference type="PANTHER" id="PTHR43421:SF1">
    <property type="entry name" value="METALLOPROTEASE PMBA"/>
    <property type="match status" value="1"/>
</dbReference>
<evidence type="ECO:0000259" key="3">
    <source>
        <dbReference type="Pfam" id="PF19290"/>
    </source>
</evidence>
<dbReference type="InterPro" id="IPR035068">
    <property type="entry name" value="TldD/PmbA_N"/>
</dbReference>
<gene>
    <name evidence="4" type="ORF">GC250_01685</name>
</gene>
<evidence type="ECO:0000259" key="2">
    <source>
        <dbReference type="Pfam" id="PF19289"/>
    </source>
</evidence>
<dbReference type="AlphaFoldDB" id="A0A6A9QLT3"/>
<proteinExistence type="predicted"/>
<feature type="domain" description="Metalloprotease TldD/E central" evidence="3">
    <location>
        <begin position="108"/>
        <end position="186"/>
    </location>
</feature>
<dbReference type="InterPro" id="IPR045570">
    <property type="entry name" value="Metalloprtase-TldD/E_cen_dom"/>
</dbReference>
<reference evidence="4 5" key="1">
    <citation type="submission" date="2019-10" db="EMBL/GenBank/DDBJ databases">
        <title>Sequencing and Assembly of Multiple Reported Metal-Biooxidizing Members of the Extremely Thermoacidophilic Archaeal Family Sulfolobaceae.</title>
        <authorList>
            <person name="Counts J.A."/>
            <person name="Kelly R.M."/>
        </authorList>
    </citation>
    <scope>NUCLEOTIDE SEQUENCE [LARGE SCALE GENOMIC DNA]</scope>
    <source>
        <strain evidence="4 5">DSM 6482</strain>
    </source>
</reference>
<dbReference type="InterPro" id="IPR002510">
    <property type="entry name" value="Metalloprtase-TldD/E_N"/>
</dbReference>
<protein>
    <submittedName>
        <fullName evidence="4">TldD/PmbA family protein</fullName>
    </submittedName>
</protein>
<accession>A0A6A9QLT3</accession>
<dbReference type="Proteomes" id="UP000470772">
    <property type="component" value="Unassembled WGS sequence"/>
</dbReference>
<dbReference type="Pfam" id="PF01523">
    <property type="entry name" value="PmbA_TldD_1st"/>
    <property type="match status" value="1"/>
</dbReference>
<sequence length="421" mass="47330">MLDEYIILDKAKSLGISAEVFRFKSKGYSVHIEKGQKTGFNLSDVGFSLRVVKDGKVGFAYSTVLDDRLLERALESMKASSSDPDYSLPYGKKVSYLNGLYFKEVEDPYEKVKEYMEKAEELKETVNLTYVNMSTEIIDVKVVNTEGVDVNEKRSLVYFGISCNYETSNGVSPEVYESAESRRFDINVEDLKQKLESKIKIIKERKVAEIKGKDVVFTVYAQANLFTEMLNFSFSGENYFRKRSSFSLDEEINPKLEITDSPHYEQGIFSRSFDAEGMPTIETKLISAEVKSFLTNYYWSRKASLPHTASASRSVHSLPSISSSNLILDYKEKGNDVYSDSIVVDSVQGTNTVNLETGEFGIVASVAWFNDGKTATGLRELVITGDLKTMLRNIVLQSNKKEKSGPLISADLRVKNLSVII</sequence>
<dbReference type="OrthoDB" id="84520at2157"/>
<dbReference type="GO" id="GO:0006508">
    <property type="term" value="P:proteolysis"/>
    <property type="evidence" value="ECO:0007669"/>
    <property type="project" value="InterPro"/>
</dbReference>
<feature type="domain" description="Metalloprotease TldD/E N-terminal" evidence="1">
    <location>
        <begin position="18"/>
        <end position="75"/>
    </location>
</feature>
<dbReference type="Gene3D" id="3.30.2290.10">
    <property type="entry name" value="PmbA/TldD superfamily"/>
    <property type="match status" value="1"/>
</dbReference>
<evidence type="ECO:0000313" key="5">
    <source>
        <dbReference type="Proteomes" id="UP000470772"/>
    </source>
</evidence>